<keyword evidence="8 10" id="KW-0472">Membrane</keyword>
<reference evidence="12" key="1">
    <citation type="journal article" date="2021" name="Sci. Rep.">
        <title>Diploid genomic architecture of Nitzschia inconspicua, an elite biomass production diatom.</title>
        <authorList>
            <person name="Oliver A."/>
            <person name="Podell S."/>
            <person name="Pinowska A."/>
            <person name="Traller J.C."/>
            <person name="Smith S.R."/>
            <person name="McClure R."/>
            <person name="Beliaev A."/>
            <person name="Bohutskyi P."/>
            <person name="Hill E.A."/>
            <person name="Rabines A."/>
            <person name="Zheng H."/>
            <person name="Allen L.Z."/>
            <person name="Kuo A."/>
            <person name="Grigoriev I.V."/>
            <person name="Allen A.E."/>
            <person name="Hazlebeck D."/>
            <person name="Allen E.E."/>
        </authorList>
    </citation>
    <scope>NUCLEOTIDE SEQUENCE</scope>
    <source>
        <strain evidence="12">Hildebrandi</strain>
    </source>
</reference>
<comment type="caution">
    <text evidence="12">The sequence shown here is derived from an EMBL/GenBank/DDBJ whole genome shotgun (WGS) entry which is preliminary data.</text>
</comment>
<name>A0A9K3Q2I0_9STRA</name>
<evidence type="ECO:0000256" key="1">
    <source>
        <dbReference type="ARBA" id="ARBA00004370"/>
    </source>
</evidence>
<keyword evidence="6" id="KW-0378">Hydrolase</keyword>
<gene>
    <name evidence="12" type="ORF">IV203_031545</name>
</gene>
<dbReference type="EMBL" id="JAGRRH010000006">
    <property type="protein sequence ID" value="KAG7368802.1"/>
    <property type="molecule type" value="Genomic_DNA"/>
</dbReference>
<dbReference type="InterPro" id="IPR032861">
    <property type="entry name" value="TAXi_N"/>
</dbReference>
<feature type="region of interest" description="Disordered" evidence="9">
    <location>
        <begin position="643"/>
        <end position="689"/>
    </location>
</feature>
<feature type="transmembrane region" description="Helical" evidence="10">
    <location>
        <begin position="706"/>
        <end position="727"/>
    </location>
</feature>
<feature type="compositionally biased region" description="Low complexity" evidence="9">
    <location>
        <begin position="104"/>
        <end position="113"/>
    </location>
</feature>
<evidence type="ECO:0000256" key="2">
    <source>
        <dbReference type="ARBA" id="ARBA00007447"/>
    </source>
</evidence>
<keyword evidence="3" id="KW-0645">Protease</keyword>
<evidence type="ECO:0000256" key="3">
    <source>
        <dbReference type="ARBA" id="ARBA00022670"/>
    </source>
</evidence>
<evidence type="ECO:0000256" key="7">
    <source>
        <dbReference type="ARBA" id="ARBA00022989"/>
    </source>
</evidence>
<dbReference type="Pfam" id="PF14543">
    <property type="entry name" value="TAXi_N"/>
    <property type="match status" value="1"/>
</dbReference>
<dbReference type="PANTHER" id="PTHR13683">
    <property type="entry name" value="ASPARTYL PROTEASES"/>
    <property type="match status" value="1"/>
</dbReference>
<feature type="region of interest" description="Disordered" evidence="9">
    <location>
        <begin position="759"/>
        <end position="825"/>
    </location>
</feature>
<feature type="compositionally biased region" description="Basic and acidic residues" evidence="9">
    <location>
        <begin position="803"/>
        <end position="815"/>
    </location>
</feature>
<evidence type="ECO:0000256" key="5">
    <source>
        <dbReference type="ARBA" id="ARBA00022729"/>
    </source>
</evidence>
<sequence>MPTTRTIEIRMTSIIFLYCSLYVLSFLKLVTGNNTIIIHDETDYSSSLLSSSSSSLSSSSRVMNTHTTMNESESKKKIFSLPLIPHHVEWERRRRERRELLSGDNTINDNDNSIQDDDDESSSSSSFERRHRRDEAQQVGALYQGYGTHYVDLWVGTPSPQRQTVIVDTGSGVTAFPCSGCGDCGVPNYHIDGLFMEDQSESFRPNQCNTNGDCVANRSTCSVQKKCSITMSYAEGSRWTAYEGVDRCYVAGPHEIPLVATEGNDNENANNESENDDLNPKHAADLAFDLTFGCQTVVTGLFKTQLADGIMGMSDATSTYWSQMYRAQKISAQAFSLCFSRQPLAERKGTEAGAMTLGGVDQRLHLTPMVFTPDATRAGMRPGFFNVKVRRIFLREGRAGESAKSLLTNPNEGVHILDVSEKTLNTGGVIVDSGTTDTYWNRAIALEFNKIFEQLTQRTHNNNAWELTEEELHALPTVLFQLYSDLETTNPHIDDAFHTTGMAGVLDTEHPSDIILAFPPTHYMEYDDSNGMYNSRFYPTEGRGSVLGANAMMGHDIFFDVDNNRIGWAESLCDYTQLVQEHGYDFEITGELKGPETIGKTTGAGTTHSSADHCESYSSGAKCQSAEGCTWYWGKCSKNNDEAPSEHTAAPATTTTNQDDNGNEPDLPPPAHAGSDTGADRPPPIEEDDDEISKFLDECKSPACRYPVLFGLIIALITGCCLSYCFFRICYNRNPVVLSGERYKYTQAQAEAIEIEMTNGNHTGGMNGNSHHSNDSGGVFRDDPEEVLSSTKSVASSNGNISYRDEPAPGEKPFTDEPEFEGDFA</sequence>
<feature type="region of interest" description="Disordered" evidence="9">
    <location>
        <begin position="101"/>
        <end position="134"/>
    </location>
</feature>
<dbReference type="GO" id="GO:0004190">
    <property type="term" value="F:aspartic-type endopeptidase activity"/>
    <property type="evidence" value="ECO:0007669"/>
    <property type="project" value="InterPro"/>
</dbReference>
<dbReference type="PROSITE" id="PS51767">
    <property type="entry name" value="PEPTIDASE_A1"/>
    <property type="match status" value="1"/>
</dbReference>
<evidence type="ECO:0000256" key="10">
    <source>
        <dbReference type="SAM" id="Phobius"/>
    </source>
</evidence>
<dbReference type="Proteomes" id="UP000693970">
    <property type="component" value="Unassembled WGS sequence"/>
</dbReference>
<dbReference type="FunFam" id="2.40.70.10:FF:000225">
    <property type="entry name" value="Predicted protein"/>
    <property type="match status" value="1"/>
</dbReference>
<dbReference type="AlphaFoldDB" id="A0A9K3Q2I0"/>
<evidence type="ECO:0000256" key="8">
    <source>
        <dbReference type="ARBA" id="ARBA00023136"/>
    </source>
</evidence>
<dbReference type="GO" id="GO:0006508">
    <property type="term" value="P:proteolysis"/>
    <property type="evidence" value="ECO:0007669"/>
    <property type="project" value="UniProtKB-KW"/>
</dbReference>
<proteinExistence type="inferred from homology"/>
<evidence type="ECO:0000256" key="9">
    <source>
        <dbReference type="SAM" id="MobiDB-lite"/>
    </source>
</evidence>
<keyword evidence="13" id="KW-1185">Reference proteome</keyword>
<evidence type="ECO:0000313" key="13">
    <source>
        <dbReference type="Proteomes" id="UP000693970"/>
    </source>
</evidence>
<feature type="compositionally biased region" description="Polar residues" evidence="9">
    <location>
        <begin position="788"/>
        <end position="801"/>
    </location>
</feature>
<comment type="subcellular location">
    <subcellularLocation>
        <location evidence="1">Membrane</location>
    </subcellularLocation>
</comment>
<feature type="compositionally biased region" description="Low complexity" evidence="9">
    <location>
        <begin position="768"/>
        <end position="778"/>
    </location>
</feature>
<keyword evidence="5" id="KW-0732">Signal</keyword>
<protein>
    <submittedName>
        <fullName evidence="12">Aspartic peptidase domain containing protein</fullName>
    </submittedName>
</protein>
<dbReference type="PANTHER" id="PTHR13683:SF375">
    <property type="entry name" value="PEPTIDASE A1 DOMAIN-CONTAINING PROTEIN"/>
    <property type="match status" value="1"/>
</dbReference>
<dbReference type="InterPro" id="IPR033121">
    <property type="entry name" value="PEPTIDASE_A1"/>
</dbReference>
<keyword evidence="4 10" id="KW-0812">Transmembrane</keyword>
<organism evidence="12 13">
    <name type="scientific">Nitzschia inconspicua</name>
    <dbReference type="NCBI Taxonomy" id="303405"/>
    <lineage>
        <taxon>Eukaryota</taxon>
        <taxon>Sar</taxon>
        <taxon>Stramenopiles</taxon>
        <taxon>Ochrophyta</taxon>
        <taxon>Bacillariophyta</taxon>
        <taxon>Bacillariophyceae</taxon>
        <taxon>Bacillariophycidae</taxon>
        <taxon>Bacillariales</taxon>
        <taxon>Bacillariaceae</taxon>
        <taxon>Nitzschia</taxon>
    </lineage>
</organism>
<evidence type="ECO:0000256" key="6">
    <source>
        <dbReference type="ARBA" id="ARBA00022801"/>
    </source>
</evidence>
<dbReference type="InterPro" id="IPR001461">
    <property type="entry name" value="Aspartic_peptidase_A1"/>
</dbReference>
<feature type="region of interest" description="Disordered" evidence="9">
    <location>
        <begin position="53"/>
        <end position="73"/>
    </location>
</feature>
<keyword evidence="7 10" id="KW-1133">Transmembrane helix</keyword>
<dbReference type="OrthoDB" id="2747330at2759"/>
<accession>A0A9K3Q2I0</accession>
<feature type="transmembrane region" description="Helical" evidence="10">
    <location>
        <begin position="12"/>
        <end position="30"/>
    </location>
</feature>
<feature type="compositionally biased region" description="Acidic residues" evidence="9">
    <location>
        <begin position="816"/>
        <end position="825"/>
    </location>
</feature>
<reference evidence="12" key="2">
    <citation type="submission" date="2021-04" db="EMBL/GenBank/DDBJ databases">
        <authorList>
            <person name="Podell S."/>
        </authorList>
    </citation>
    <scope>NUCLEOTIDE SEQUENCE</scope>
    <source>
        <strain evidence="12">Hildebrandi</strain>
    </source>
</reference>
<evidence type="ECO:0000313" key="12">
    <source>
        <dbReference type="EMBL" id="KAG7368802.1"/>
    </source>
</evidence>
<dbReference type="GO" id="GO:0016020">
    <property type="term" value="C:membrane"/>
    <property type="evidence" value="ECO:0007669"/>
    <property type="project" value="UniProtKB-SubCell"/>
</dbReference>
<feature type="compositionally biased region" description="Polar residues" evidence="9">
    <location>
        <begin position="61"/>
        <end position="71"/>
    </location>
</feature>
<comment type="similarity">
    <text evidence="2">Belongs to the peptidase A1 family.</text>
</comment>
<feature type="domain" description="Peptidase A1" evidence="11">
    <location>
        <begin position="149"/>
        <end position="569"/>
    </location>
</feature>
<evidence type="ECO:0000259" key="11">
    <source>
        <dbReference type="PROSITE" id="PS51767"/>
    </source>
</evidence>
<evidence type="ECO:0000256" key="4">
    <source>
        <dbReference type="ARBA" id="ARBA00022692"/>
    </source>
</evidence>
<feature type="compositionally biased region" description="Polar residues" evidence="9">
    <location>
        <begin position="651"/>
        <end position="660"/>
    </location>
</feature>